<evidence type="ECO:0000313" key="2">
    <source>
        <dbReference type="Proteomes" id="UP001363010"/>
    </source>
</evidence>
<dbReference type="RefSeq" id="WP_340364612.1">
    <property type="nucleotide sequence ID" value="NZ_JBBKZV010000009.1"/>
</dbReference>
<sequence>MARFKRHASQWRWLAKQHLDLARDDLGLHPREERLGIGQTWPQGVDARLRKGSVSMLQDILPGVRCSLFFALGRSCPRRFFPE</sequence>
<name>A0ABU8W133_9BURK</name>
<gene>
    <name evidence="1" type="ORF">WKW80_16265</name>
</gene>
<keyword evidence="2" id="KW-1185">Reference proteome</keyword>
<reference evidence="1 2" key="1">
    <citation type="submission" date="2024-03" db="EMBL/GenBank/DDBJ databases">
        <title>Novel species of the genus Variovorax.</title>
        <authorList>
            <person name="Liu Q."/>
            <person name="Xin Y.-H."/>
        </authorList>
    </citation>
    <scope>NUCLEOTIDE SEQUENCE [LARGE SCALE GENOMIC DNA]</scope>
    <source>
        <strain evidence="1 2">KACC 18501</strain>
    </source>
</reference>
<protein>
    <submittedName>
        <fullName evidence="1">Uncharacterized protein</fullName>
    </submittedName>
</protein>
<organism evidence="1 2">
    <name type="scientific">Variovorax humicola</name>
    <dbReference type="NCBI Taxonomy" id="1769758"/>
    <lineage>
        <taxon>Bacteria</taxon>
        <taxon>Pseudomonadati</taxon>
        <taxon>Pseudomonadota</taxon>
        <taxon>Betaproteobacteria</taxon>
        <taxon>Burkholderiales</taxon>
        <taxon>Comamonadaceae</taxon>
        <taxon>Variovorax</taxon>
    </lineage>
</organism>
<dbReference type="EMBL" id="JBBKZV010000009">
    <property type="protein sequence ID" value="MEJ8823573.1"/>
    <property type="molecule type" value="Genomic_DNA"/>
</dbReference>
<accession>A0ABU8W133</accession>
<proteinExistence type="predicted"/>
<evidence type="ECO:0000313" key="1">
    <source>
        <dbReference type="EMBL" id="MEJ8823573.1"/>
    </source>
</evidence>
<dbReference type="Proteomes" id="UP001363010">
    <property type="component" value="Unassembled WGS sequence"/>
</dbReference>
<comment type="caution">
    <text evidence="1">The sequence shown here is derived from an EMBL/GenBank/DDBJ whole genome shotgun (WGS) entry which is preliminary data.</text>
</comment>